<dbReference type="EMBL" id="UGQM01000001">
    <property type="protein sequence ID" value="STZ44604.1"/>
    <property type="molecule type" value="Genomic_DNA"/>
</dbReference>
<dbReference type="AlphaFoldDB" id="A0A378SRW2"/>
<feature type="transmembrane region" description="Helical" evidence="1">
    <location>
        <begin position="201"/>
        <end position="219"/>
    </location>
</feature>
<dbReference type="RefSeq" id="WP_011893488.1">
    <property type="nucleotide sequence ID" value="NZ_JACKST010000127.1"/>
</dbReference>
<protein>
    <submittedName>
        <fullName evidence="2">Protein of uncharacterized function (DUF445)</fullName>
    </submittedName>
</protein>
<evidence type="ECO:0000256" key="1">
    <source>
        <dbReference type="SAM" id="Phobius"/>
    </source>
</evidence>
<dbReference type="PANTHER" id="PTHR35791">
    <property type="entry name" value="UPF0754 MEMBRANE PROTEIN YHEB"/>
    <property type="match status" value="1"/>
</dbReference>
<proteinExistence type="predicted"/>
<dbReference type="Proteomes" id="UP000254291">
    <property type="component" value="Unassembled WGS sequence"/>
</dbReference>
<name>A0A378SRW2_9MYCO</name>
<sequence>MTVTTVALSSWTEITEDFSRYWWVYLSMPFVAAFVGWSTKIVALEMLYRPLEFKGIGPVGWQGIVPRRAGKVGSKTIELLTSNLLKPEELLDRIDIDDAMEALREPLTQAVDEISRDIAEQIRPGLWDALPTAGRQAVQARIAAQVPPIIENMLTEVKSDLSRYLDVQFLAVTTLVRNKDKLVKLMRGVTADAMAFVRRSGIYFGFAIGLVQMVAWALFKNPWIMPAFGFAVGFISDYIALNMLFRPTHPRKFLGLFPFQGLLHAQREQITRNYAHILAEDLFSPEVMFDALIKGPGADKLFALVGREIEAAIDKQTGVAAPIVVLAIGTTRYRALKDRVVDLTLERLPDTLSEAQNYAVRVIDLENTIVDKMSELSNEEYESILRPVFKDDEPLMIAVGAVLGGVVGEIQVQFIELFTR</sequence>
<evidence type="ECO:0000313" key="3">
    <source>
        <dbReference type="Proteomes" id="UP000254291"/>
    </source>
</evidence>
<keyword evidence="1" id="KW-1133">Transmembrane helix</keyword>
<keyword evidence="1" id="KW-0812">Transmembrane</keyword>
<accession>A0A378SRW2</accession>
<dbReference type="PANTHER" id="PTHR35791:SF1">
    <property type="entry name" value="UPF0754 MEMBRANE PROTEIN YHEB"/>
    <property type="match status" value="1"/>
</dbReference>
<evidence type="ECO:0000313" key="2">
    <source>
        <dbReference type="EMBL" id="STZ44604.1"/>
    </source>
</evidence>
<feature type="transmembrane region" description="Helical" evidence="1">
    <location>
        <begin position="225"/>
        <end position="245"/>
    </location>
</feature>
<organism evidence="2 3">
    <name type="scientific">Mycolicibacterium gilvum</name>
    <dbReference type="NCBI Taxonomy" id="1804"/>
    <lineage>
        <taxon>Bacteria</taxon>
        <taxon>Bacillati</taxon>
        <taxon>Actinomycetota</taxon>
        <taxon>Actinomycetes</taxon>
        <taxon>Mycobacteriales</taxon>
        <taxon>Mycobacteriaceae</taxon>
        <taxon>Mycolicibacterium</taxon>
    </lineage>
</organism>
<dbReference type="OMA" id="PFFAAIW"/>
<keyword evidence="1" id="KW-0472">Membrane</keyword>
<gene>
    <name evidence="2" type="ORF">NCTC10742_03841</name>
</gene>
<feature type="transmembrane region" description="Helical" evidence="1">
    <location>
        <begin position="20"/>
        <end position="39"/>
    </location>
</feature>
<reference evidence="2 3" key="1">
    <citation type="submission" date="2018-06" db="EMBL/GenBank/DDBJ databases">
        <authorList>
            <consortium name="Pathogen Informatics"/>
            <person name="Doyle S."/>
        </authorList>
    </citation>
    <scope>NUCLEOTIDE SEQUENCE [LARGE SCALE GENOMIC DNA]</scope>
    <source>
        <strain evidence="2 3">NCTC10742</strain>
    </source>
</reference>